<protein>
    <recommendedName>
        <fullName evidence="7">UDP-3-O-acylglucosamine N-acyltransferase</fullName>
        <ecNumber evidence="7">2.3.1.191</ecNumber>
    </recommendedName>
</protein>
<dbReference type="GO" id="GO:0103118">
    <property type="term" value="F:UDP-3-O-[(3R)-3-hydroxyacyl]-glucosamine N-acyltransferase activity"/>
    <property type="evidence" value="ECO:0007669"/>
    <property type="project" value="UniProtKB-EC"/>
</dbReference>
<dbReference type="SUPFAM" id="SSF51161">
    <property type="entry name" value="Trimeric LpxA-like enzymes"/>
    <property type="match status" value="1"/>
</dbReference>
<comment type="similarity">
    <text evidence="7">Belongs to the transferase hexapeptide repeat family. LpxD subfamily.</text>
</comment>
<keyword evidence="6 7" id="KW-0012">Acyltransferase</keyword>
<comment type="function">
    <text evidence="7">Catalyzes the N-acylation of UDP-3-O-acylglucosamine using 3-hydroxyacyl-ACP as the acyl donor. Is involved in the biosynthesis of lipid A, a phosphorylated glycolipid that anchors the lipopolysaccharide to the outer membrane of the cell.</text>
</comment>
<dbReference type="NCBIfam" id="NF002060">
    <property type="entry name" value="PRK00892.1"/>
    <property type="match status" value="1"/>
</dbReference>
<dbReference type="GO" id="GO:0016020">
    <property type="term" value="C:membrane"/>
    <property type="evidence" value="ECO:0007669"/>
    <property type="project" value="GOC"/>
</dbReference>
<keyword evidence="1 7" id="KW-0444">Lipid biosynthesis</keyword>
<feature type="region of interest" description="Disordered" evidence="8">
    <location>
        <begin position="341"/>
        <end position="362"/>
    </location>
</feature>
<dbReference type="NCBIfam" id="TIGR01853">
    <property type="entry name" value="lipid_A_lpxD"/>
    <property type="match status" value="1"/>
</dbReference>
<organism evidence="10">
    <name type="scientific">Chlorobium phaeobacteroides (strain BS1)</name>
    <dbReference type="NCBI Taxonomy" id="331678"/>
    <lineage>
        <taxon>Bacteria</taxon>
        <taxon>Pseudomonadati</taxon>
        <taxon>Chlorobiota</taxon>
        <taxon>Chlorobiia</taxon>
        <taxon>Chlorobiales</taxon>
        <taxon>Chlorobiaceae</taxon>
        <taxon>Chlorobium/Pelodictyon group</taxon>
        <taxon>Chlorobium</taxon>
    </lineage>
</organism>
<evidence type="ECO:0000259" key="9">
    <source>
        <dbReference type="Pfam" id="PF04613"/>
    </source>
</evidence>
<dbReference type="Pfam" id="PF00132">
    <property type="entry name" value="Hexapep"/>
    <property type="match status" value="2"/>
</dbReference>
<dbReference type="Pfam" id="PF04613">
    <property type="entry name" value="LpxD"/>
    <property type="match status" value="1"/>
</dbReference>
<dbReference type="PROSITE" id="PS00101">
    <property type="entry name" value="HEXAPEP_TRANSFERASES"/>
    <property type="match status" value="1"/>
</dbReference>
<evidence type="ECO:0000256" key="1">
    <source>
        <dbReference type="ARBA" id="ARBA00022516"/>
    </source>
</evidence>
<evidence type="ECO:0000256" key="6">
    <source>
        <dbReference type="ARBA" id="ARBA00023315"/>
    </source>
</evidence>
<keyword evidence="4 7" id="KW-0677">Repeat</keyword>
<dbReference type="eggNOG" id="COG1044">
    <property type="taxonomic scope" value="Bacteria"/>
</dbReference>
<evidence type="ECO:0000256" key="4">
    <source>
        <dbReference type="ARBA" id="ARBA00022737"/>
    </source>
</evidence>
<reference evidence="10" key="1">
    <citation type="submission" date="2008-06" db="EMBL/GenBank/DDBJ databases">
        <title>Complete sequence of Chlorobium phaeobacteroides BS1.</title>
        <authorList>
            <consortium name="US DOE Joint Genome Institute"/>
            <person name="Lucas S."/>
            <person name="Copeland A."/>
            <person name="Lapidus A."/>
            <person name="Glavina del Rio T."/>
            <person name="Dalin E."/>
            <person name="Tice H."/>
            <person name="Bruce D."/>
            <person name="Goodwin L."/>
            <person name="Pitluck S."/>
            <person name="Schmutz J."/>
            <person name="Larimer F."/>
            <person name="Land M."/>
            <person name="Hauser L."/>
            <person name="Kyrpides N."/>
            <person name="Ovchinnikova G."/>
            <person name="Li T."/>
            <person name="Liu Z."/>
            <person name="Zhao F."/>
            <person name="Overmann J."/>
            <person name="Bryant D.A."/>
            <person name="Richardson P."/>
        </authorList>
    </citation>
    <scope>NUCLEOTIDE SEQUENCE [LARGE SCALE GENOMIC DNA]</scope>
    <source>
        <strain evidence="10">BS1</strain>
    </source>
</reference>
<evidence type="ECO:0000256" key="5">
    <source>
        <dbReference type="ARBA" id="ARBA00023098"/>
    </source>
</evidence>
<dbReference type="KEGG" id="cpb:Cphamn1_0986"/>
<dbReference type="InterPro" id="IPR020573">
    <property type="entry name" value="UDP_GlcNAc_AcTrfase_non-rep"/>
</dbReference>
<dbReference type="CDD" id="cd03352">
    <property type="entry name" value="LbH_LpxD"/>
    <property type="match status" value="1"/>
</dbReference>
<dbReference type="InterPro" id="IPR018357">
    <property type="entry name" value="Hexapep_transf_CS"/>
</dbReference>
<gene>
    <name evidence="7" type="primary">lpxD</name>
    <name evidence="10" type="ordered locus">Cphamn1_0986</name>
</gene>
<dbReference type="InterPro" id="IPR007691">
    <property type="entry name" value="LpxD"/>
</dbReference>
<feature type="domain" description="UDP-3-O-[3-hydroxymyristoyl] glucosamine N-acyltransferase non-repeat region" evidence="9">
    <location>
        <begin position="24"/>
        <end position="93"/>
    </location>
</feature>
<dbReference type="Pfam" id="PF14602">
    <property type="entry name" value="Hexapep_2"/>
    <property type="match status" value="1"/>
</dbReference>
<dbReference type="GO" id="GO:0016410">
    <property type="term" value="F:N-acyltransferase activity"/>
    <property type="evidence" value="ECO:0007669"/>
    <property type="project" value="InterPro"/>
</dbReference>
<comment type="subunit">
    <text evidence="7">Homotrimer.</text>
</comment>
<evidence type="ECO:0000256" key="8">
    <source>
        <dbReference type="SAM" id="MobiDB-lite"/>
    </source>
</evidence>
<dbReference type="GO" id="GO:0009245">
    <property type="term" value="P:lipid A biosynthetic process"/>
    <property type="evidence" value="ECO:0007669"/>
    <property type="project" value="UniProtKB-UniRule"/>
</dbReference>
<comment type="catalytic activity">
    <reaction evidence="7">
        <text>a UDP-3-O-[(3R)-3-hydroxyacyl]-alpha-D-glucosamine + a (3R)-hydroxyacyl-[ACP] = a UDP-2-N,3-O-bis[(3R)-3-hydroxyacyl]-alpha-D-glucosamine + holo-[ACP] + H(+)</text>
        <dbReference type="Rhea" id="RHEA:53836"/>
        <dbReference type="Rhea" id="RHEA-COMP:9685"/>
        <dbReference type="Rhea" id="RHEA-COMP:9945"/>
        <dbReference type="ChEBI" id="CHEBI:15378"/>
        <dbReference type="ChEBI" id="CHEBI:64479"/>
        <dbReference type="ChEBI" id="CHEBI:78827"/>
        <dbReference type="ChEBI" id="CHEBI:137740"/>
        <dbReference type="ChEBI" id="CHEBI:137748"/>
        <dbReference type="EC" id="2.3.1.191"/>
    </reaction>
</comment>
<dbReference type="InterPro" id="IPR011004">
    <property type="entry name" value="Trimer_LpxA-like_sf"/>
</dbReference>
<keyword evidence="2 7" id="KW-0441">Lipid A biosynthesis</keyword>
<name>B3EPZ7_CHLPB</name>
<dbReference type="Gene3D" id="2.160.10.10">
    <property type="entry name" value="Hexapeptide repeat proteins"/>
    <property type="match status" value="1"/>
</dbReference>
<dbReference type="AlphaFoldDB" id="B3EPZ7"/>
<dbReference type="UniPathway" id="UPA00973"/>
<dbReference type="OrthoDB" id="9784739at2"/>
<keyword evidence="3 7" id="KW-0808">Transferase</keyword>
<evidence type="ECO:0000313" key="10">
    <source>
        <dbReference type="EMBL" id="ACE03929.1"/>
    </source>
</evidence>
<dbReference type="HOGENOM" id="CLU_049865_0_0_10"/>
<keyword evidence="5 7" id="KW-0443">Lipid metabolism</keyword>
<accession>B3EPZ7</accession>
<dbReference type="STRING" id="331678.Cphamn1_0986"/>
<dbReference type="PANTHER" id="PTHR43378">
    <property type="entry name" value="UDP-3-O-ACYLGLUCOSAMINE N-ACYLTRANSFERASE"/>
    <property type="match status" value="1"/>
</dbReference>
<dbReference type="Gene3D" id="3.40.1390.10">
    <property type="entry name" value="MurE/MurF, N-terminal domain"/>
    <property type="match status" value="1"/>
</dbReference>
<dbReference type="PANTHER" id="PTHR43378:SF2">
    <property type="entry name" value="UDP-3-O-ACYLGLUCOSAMINE N-ACYLTRANSFERASE 1, MITOCHONDRIAL-RELATED"/>
    <property type="match status" value="1"/>
</dbReference>
<sequence>MKIHEIQAYLEQYFENVELVGSGDVTIDGPAKIENATKGTVSFVANEKYSRFVGTTKASLLIVGEETNTSQYNDHLNFLKVKDPYTAFVFVLQKYTRPRLIAAPGVASSAVIGEHVELGENVSIGEHTVIGDECVIGDNTVIGSNSVLMAHVRTGRDCTLFPHVVCYNGIILGDRVTIHSGTVVGADGFGFAPQPDGSYIKIPQMGIVEIDDDVEIGANNTIDRATMGSTVIEKGVKIDNLVQIGHNCTIGENTVIVSQAGISGSVSVGKHCMIGGQAGFSGHLSLPDRTRVSARAGVTKSAAKPGQTLGGFPAQPLRDQLRQEALLRGLDKMKRKLDALEEEFNKSQSSKDQKSKRVTSKR</sequence>
<dbReference type="InterPro" id="IPR001451">
    <property type="entry name" value="Hexapep"/>
</dbReference>
<dbReference type="EMBL" id="CP001101">
    <property type="protein sequence ID" value="ACE03929.1"/>
    <property type="molecule type" value="Genomic_DNA"/>
</dbReference>
<dbReference type="HAMAP" id="MF_00523">
    <property type="entry name" value="LpxD"/>
    <property type="match status" value="1"/>
</dbReference>
<evidence type="ECO:0000256" key="2">
    <source>
        <dbReference type="ARBA" id="ARBA00022556"/>
    </source>
</evidence>
<feature type="compositionally biased region" description="Basic and acidic residues" evidence="8">
    <location>
        <begin position="341"/>
        <end position="355"/>
    </location>
</feature>
<evidence type="ECO:0000256" key="3">
    <source>
        <dbReference type="ARBA" id="ARBA00022679"/>
    </source>
</evidence>
<evidence type="ECO:0000256" key="7">
    <source>
        <dbReference type="HAMAP-Rule" id="MF_00523"/>
    </source>
</evidence>
<dbReference type="EC" id="2.3.1.191" evidence="7"/>
<proteinExistence type="inferred from homology"/>
<feature type="active site" description="Proton acceptor" evidence="7">
    <location>
        <position position="246"/>
    </location>
</feature>
<comment type="pathway">
    <text evidence="7">Bacterial outer membrane biogenesis; LPS lipid A biosynthesis.</text>
</comment>